<sequence length="198" mass="22050">MKLYHNPASPYTRKVMVLAHETGLVDRIELMPIKVWEETDRIRSDNPLGKIPTLINDDGQAVYDSTVICAYLDSLHDGPKMIPEGDARWPVENLHALAQGMTDAALSLRADVMRGLDKQADFYSDRMRATIKSACDEAERRISEIDGKVNLGTVALGVGLAYLDFRFPENAWRDGRPGLSAWYAAFSERPSMKATPPA</sequence>
<name>A0A3S2VMN7_9PROT</name>
<gene>
    <name evidence="2" type="ORF">EOI86_15190</name>
</gene>
<dbReference type="PANTHER" id="PTHR43968:SF6">
    <property type="entry name" value="GLUTATHIONE S-TRANSFERASE OMEGA"/>
    <property type="match status" value="1"/>
</dbReference>
<dbReference type="CDD" id="cd03049">
    <property type="entry name" value="GST_N_3"/>
    <property type="match status" value="1"/>
</dbReference>
<dbReference type="SUPFAM" id="SSF47616">
    <property type="entry name" value="GST C-terminal domain-like"/>
    <property type="match status" value="1"/>
</dbReference>
<dbReference type="RefSeq" id="WP_127766007.1">
    <property type="nucleotide sequence ID" value="NZ_SADE01000002.1"/>
</dbReference>
<evidence type="ECO:0000259" key="1">
    <source>
        <dbReference type="PROSITE" id="PS50404"/>
    </source>
</evidence>
<dbReference type="OrthoDB" id="9795329at2"/>
<dbReference type="CDD" id="cd03205">
    <property type="entry name" value="GST_C_6"/>
    <property type="match status" value="1"/>
</dbReference>
<dbReference type="InterPro" id="IPR036249">
    <property type="entry name" value="Thioredoxin-like_sf"/>
</dbReference>
<dbReference type="InterPro" id="IPR004045">
    <property type="entry name" value="Glutathione_S-Trfase_N"/>
</dbReference>
<dbReference type="SUPFAM" id="SSF52833">
    <property type="entry name" value="Thioredoxin-like"/>
    <property type="match status" value="1"/>
</dbReference>
<dbReference type="Pfam" id="PF13417">
    <property type="entry name" value="GST_N_3"/>
    <property type="match status" value="1"/>
</dbReference>
<dbReference type="Gene3D" id="3.40.30.10">
    <property type="entry name" value="Glutaredoxin"/>
    <property type="match status" value="1"/>
</dbReference>
<protein>
    <submittedName>
        <fullName evidence="2">Glutathione S-transferase</fullName>
    </submittedName>
</protein>
<dbReference type="GO" id="GO:0016740">
    <property type="term" value="F:transferase activity"/>
    <property type="evidence" value="ECO:0007669"/>
    <property type="project" value="UniProtKB-KW"/>
</dbReference>
<dbReference type="InterPro" id="IPR050983">
    <property type="entry name" value="GST_Omega/HSP26"/>
</dbReference>
<evidence type="ECO:0000313" key="2">
    <source>
        <dbReference type="EMBL" id="RVU36531.1"/>
    </source>
</evidence>
<accession>A0A3S2VMN7</accession>
<dbReference type="GO" id="GO:0005737">
    <property type="term" value="C:cytoplasm"/>
    <property type="evidence" value="ECO:0007669"/>
    <property type="project" value="TreeGrafter"/>
</dbReference>
<dbReference type="PROSITE" id="PS50404">
    <property type="entry name" value="GST_NTER"/>
    <property type="match status" value="1"/>
</dbReference>
<keyword evidence="3" id="KW-1185">Reference proteome</keyword>
<dbReference type="PANTHER" id="PTHR43968">
    <property type="match status" value="1"/>
</dbReference>
<dbReference type="Gene3D" id="1.20.1050.10">
    <property type="match status" value="1"/>
</dbReference>
<evidence type="ECO:0000313" key="3">
    <source>
        <dbReference type="Proteomes" id="UP000287447"/>
    </source>
</evidence>
<feature type="domain" description="GST N-terminal" evidence="1">
    <location>
        <begin position="1"/>
        <end position="80"/>
    </location>
</feature>
<reference evidence="3" key="1">
    <citation type="submission" date="2019-01" db="EMBL/GenBank/DDBJ databases">
        <title>Gri0909 isolated from a small marine red alga.</title>
        <authorList>
            <person name="Kim J."/>
            <person name="Jeong S.E."/>
            <person name="Jeon C.O."/>
        </authorList>
    </citation>
    <scope>NUCLEOTIDE SEQUENCE [LARGE SCALE GENOMIC DNA]</scope>
    <source>
        <strain evidence="3">Gri0909</strain>
    </source>
</reference>
<dbReference type="AlphaFoldDB" id="A0A3S2VMN7"/>
<proteinExistence type="predicted"/>
<dbReference type="InterPro" id="IPR036282">
    <property type="entry name" value="Glutathione-S-Trfase_C_sf"/>
</dbReference>
<keyword evidence="2" id="KW-0808">Transferase</keyword>
<comment type="caution">
    <text evidence="2">The sequence shown here is derived from an EMBL/GenBank/DDBJ whole genome shotgun (WGS) entry which is preliminary data.</text>
</comment>
<organism evidence="2 3">
    <name type="scientific">Hwanghaeella grinnelliae</name>
    <dbReference type="NCBI Taxonomy" id="2500179"/>
    <lineage>
        <taxon>Bacteria</taxon>
        <taxon>Pseudomonadati</taxon>
        <taxon>Pseudomonadota</taxon>
        <taxon>Alphaproteobacteria</taxon>
        <taxon>Rhodospirillales</taxon>
        <taxon>Rhodospirillaceae</taxon>
        <taxon>Hwanghaeella</taxon>
    </lineage>
</organism>
<dbReference type="EMBL" id="SADE01000002">
    <property type="protein sequence ID" value="RVU36531.1"/>
    <property type="molecule type" value="Genomic_DNA"/>
</dbReference>
<dbReference type="Proteomes" id="UP000287447">
    <property type="component" value="Unassembled WGS sequence"/>
</dbReference>